<proteinExistence type="predicted"/>
<accession>A0A218YUH7</accession>
<keyword evidence="2" id="KW-1185">Reference proteome</keyword>
<dbReference type="PANTHER" id="PTHR47129">
    <property type="entry name" value="QUINONE OXIDOREDUCTASE 2"/>
    <property type="match status" value="1"/>
</dbReference>
<comment type="caution">
    <text evidence="1">The sequence shown here is derived from an EMBL/GenBank/DDBJ whole genome shotgun (WGS) entry which is preliminary data.</text>
</comment>
<dbReference type="Gene3D" id="3.90.25.10">
    <property type="entry name" value="UDP-galactose 4-epimerase, domain 1"/>
    <property type="match status" value="1"/>
</dbReference>
<dbReference type="PANTHER" id="PTHR47129:SF1">
    <property type="entry name" value="NMRA-LIKE DOMAIN-CONTAINING PROTEIN"/>
    <property type="match status" value="1"/>
</dbReference>
<dbReference type="Proteomes" id="UP000242519">
    <property type="component" value="Unassembled WGS sequence"/>
</dbReference>
<sequence length="222" mass="24526">MYLRTSATHRQVKAERKHTFGAIGAAVDTGVKYVYYTSLAFGPESGAGVMRAHLLLGEGLYNESWPLYLGYFDPQRDERGEVLLAGEGKFSWTAIKDLGLGSALVLADGMENFVGKTLYLSRTGAARCLREIAELVAKAKGESVSVKVVGTEEYVEHYVKRGVKKSSIEWWSSTYRALEKGECLIEDPTLGELLAGRGVKPTSVKETVEDMLKHRVNDQRDT</sequence>
<dbReference type="EMBL" id="MZNU01000365">
    <property type="protein sequence ID" value="OWO99253.1"/>
    <property type="molecule type" value="Genomic_DNA"/>
</dbReference>
<dbReference type="AlphaFoldDB" id="A0A218YUH7"/>
<dbReference type="OrthoDB" id="419598at2759"/>
<name>A0A218YUH7_9HELO</name>
<dbReference type="InterPro" id="IPR052718">
    <property type="entry name" value="NmrA-type_oxidoreductase"/>
</dbReference>
<gene>
    <name evidence="1" type="ORF">B2J93_1141</name>
</gene>
<evidence type="ECO:0000313" key="1">
    <source>
        <dbReference type="EMBL" id="OWO99253.1"/>
    </source>
</evidence>
<dbReference type="STRING" id="503106.A0A218YUH7"/>
<protein>
    <recommendedName>
        <fullName evidence="3">NmrA-like domain-containing protein</fullName>
    </recommendedName>
</protein>
<reference evidence="1 2" key="1">
    <citation type="submission" date="2017-04" db="EMBL/GenBank/DDBJ databases">
        <title>Draft genome sequence of Marssonina coronaria NL1: causal agent of apple blotch.</title>
        <authorList>
            <person name="Cheng Q."/>
        </authorList>
    </citation>
    <scope>NUCLEOTIDE SEQUENCE [LARGE SCALE GENOMIC DNA]</scope>
    <source>
        <strain evidence="1 2">NL1</strain>
    </source>
</reference>
<dbReference type="InterPro" id="IPR036291">
    <property type="entry name" value="NAD(P)-bd_dom_sf"/>
</dbReference>
<evidence type="ECO:0008006" key="3">
    <source>
        <dbReference type="Google" id="ProtNLM"/>
    </source>
</evidence>
<organism evidence="1 2">
    <name type="scientific">Diplocarpon coronariae</name>
    <dbReference type="NCBI Taxonomy" id="2795749"/>
    <lineage>
        <taxon>Eukaryota</taxon>
        <taxon>Fungi</taxon>
        <taxon>Dikarya</taxon>
        <taxon>Ascomycota</taxon>
        <taxon>Pezizomycotina</taxon>
        <taxon>Leotiomycetes</taxon>
        <taxon>Helotiales</taxon>
        <taxon>Drepanopezizaceae</taxon>
        <taxon>Diplocarpon</taxon>
    </lineage>
</organism>
<evidence type="ECO:0000313" key="2">
    <source>
        <dbReference type="Proteomes" id="UP000242519"/>
    </source>
</evidence>
<dbReference type="SUPFAM" id="SSF51735">
    <property type="entry name" value="NAD(P)-binding Rossmann-fold domains"/>
    <property type="match status" value="1"/>
</dbReference>
<dbReference type="Gene3D" id="3.40.50.720">
    <property type="entry name" value="NAD(P)-binding Rossmann-like Domain"/>
    <property type="match status" value="1"/>
</dbReference>
<dbReference type="InParanoid" id="A0A218YUH7"/>